<sequence length="135" mass="15435">MENSKFRKIANYQYTSEAYLFKGKLESEGVEVFLQNENTINTDPLLSNAVGGVKLFVKSEDVMKAKQILDSIPDYSVDDNGELLSCPNCGAQKIEFLTTIKDFVSLVNFIFGILLSIFPFYTKYKYRCESCKFEF</sequence>
<keyword evidence="1" id="KW-0472">Membrane</keyword>
<keyword evidence="3" id="KW-1185">Reference proteome</keyword>
<keyword evidence="1" id="KW-1133">Transmembrane helix</keyword>
<name>A0A1H6SZ16_9FLAO</name>
<evidence type="ECO:0000256" key="1">
    <source>
        <dbReference type="SAM" id="Phobius"/>
    </source>
</evidence>
<organism evidence="2 3">
    <name type="scientific">Flavobacterium terrigena</name>
    <dbReference type="NCBI Taxonomy" id="402734"/>
    <lineage>
        <taxon>Bacteria</taxon>
        <taxon>Pseudomonadati</taxon>
        <taxon>Bacteroidota</taxon>
        <taxon>Flavobacteriia</taxon>
        <taxon>Flavobacteriales</taxon>
        <taxon>Flavobacteriaceae</taxon>
        <taxon>Flavobacterium</taxon>
    </lineage>
</organism>
<gene>
    <name evidence="2" type="ORF">SAMN05660918_1432</name>
</gene>
<dbReference type="STRING" id="402734.SAMN05660918_1432"/>
<accession>A0A1H6SZ16</accession>
<dbReference type="RefSeq" id="WP_091310434.1">
    <property type="nucleotide sequence ID" value="NZ_CBCSJU010000002.1"/>
</dbReference>
<reference evidence="3" key="1">
    <citation type="submission" date="2016-10" db="EMBL/GenBank/DDBJ databases">
        <authorList>
            <person name="Varghese N."/>
            <person name="Submissions S."/>
        </authorList>
    </citation>
    <scope>NUCLEOTIDE SEQUENCE [LARGE SCALE GENOMIC DNA]</scope>
    <source>
        <strain evidence="3">DSM 17934</strain>
    </source>
</reference>
<evidence type="ECO:0000313" key="3">
    <source>
        <dbReference type="Proteomes" id="UP000199702"/>
    </source>
</evidence>
<dbReference type="AlphaFoldDB" id="A0A1H6SZ16"/>
<dbReference type="EMBL" id="FNYA01000002">
    <property type="protein sequence ID" value="SEI69205.1"/>
    <property type="molecule type" value="Genomic_DNA"/>
</dbReference>
<proteinExistence type="predicted"/>
<feature type="transmembrane region" description="Helical" evidence="1">
    <location>
        <begin position="103"/>
        <end position="121"/>
    </location>
</feature>
<keyword evidence="1" id="KW-0812">Transmembrane</keyword>
<evidence type="ECO:0000313" key="2">
    <source>
        <dbReference type="EMBL" id="SEI69205.1"/>
    </source>
</evidence>
<dbReference type="OrthoDB" id="8480302at2"/>
<dbReference type="Proteomes" id="UP000199702">
    <property type="component" value="Unassembled WGS sequence"/>
</dbReference>
<protein>
    <submittedName>
        <fullName evidence="2">Putative signal transducing protein</fullName>
    </submittedName>
</protein>